<comment type="caution">
    <text evidence="2">The sequence shown here is derived from an EMBL/GenBank/DDBJ whole genome shotgun (WGS) entry which is preliminary data.</text>
</comment>
<protein>
    <submittedName>
        <fullName evidence="2">Uncharacterized protein</fullName>
    </submittedName>
</protein>
<accession>K0K733</accession>
<evidence type="ECO:0000313" key="3">
    <source>
        <dbReference type="Proteomes" id="UP000009328"/>
    </source>
</evidence>
<reference evidence="2 3" key="1">
    <citation type="journal article" date="2012" name="Eukaryot. Cell">
        <title>Draft genome sequence of Wickerhamomyces ciferrii NRRL Y-1031 F-60-10.</title>
        <authorList>
            <person name="Schneider J."/>
            <person name="Andrea H."/>
            <person name="Blom J."/>
            <person name="Jaenicke S."/>
            <person name="Ruckert C."/>
            <person name="Schorsch C."/>
            <person name="Szczepanowski R."/>
            <person name="Farwick M."/>
            <person name="Goesmann A."/>
            <person name="Puhler A."/>
            <person name="Schaffer S."/>
            <person name="Tauch A."/>
            <person name="Kohler T."/>
            <person name="Brinkrolf K."/>
        </authorList>
    </citation>
    <scope>NUCLEOTIDE SEQUENCE [LARGE SCALE GENOMIC DNA]</scope>
    <source>
        <strain evidence="3">ATCC 14091 / BCRC 22168 / CBS 111 / JCM 3599 / NBRC 0793 / NRRL Y-1031 F-60-10</strain>
    </source>
</reference>
<organism evidence="2 3">
    <name type="scientific">Wickerhamomyces ciferrii (strain ATCC 14091 / BCRC 22168 / CBS 111 / JCM 3599 / NBRC 0793 / NRRL Y-1031 F-60-10)</name>
    <name type="common">Yeast</name>
    <name type="synonym">Pichia ciferrii</name>
    <dbReference type="NCBI Taxonomy" id="1206466"/>
    <lineage>
        <taxon>Eukaryota</taxon>
        <taxon>Fungi</taxon>
        <taxon>Dikarya</taxon>
        <taxon>Ascomycota</taxon>
        <taxon>Saccharomycotina</taxon>
        <taxon>Saccharomycetes</taxon>
        <taxon>Phaffomycetales</taxon>
        <taxon>Wickerhamomycetaceae</taxon>
        <taxon>Wickerhamomyces</taxon>
    </lineage>
</organism>
<proteinExistence type="predicted"/>
<name>K0K733_WICCF</name>
<dbReference type="HOGENOM" id="CLU_906750_0_0_1"/>
<dbReference type="InParanoid" id="K0K733"/>
<evidence type="ECO:0000313" key="2">
    <source>
        <dbReference type="EMBL" id="CCH40675.1"/>
    </source>
</evidence>
<dbReference type="AlphaFoldDB" id="K0K733"/>
<dbReference type="Proteomes" id="UP000009328">
    <property type="component" value="Unassembled WGS sequence"/>
</dbReference>
<gene>
    <name evidence="2" type="ORF">BN7_209</name>
</gene>
<keyword evidence="3" id="KW-1185">Reference proteome</keyword>
<feature type="region of interest" description="Disordered" evidence="1">
    <location>
        <begin position="251"/>
        <end position="282"/>
    </location>
</feature>
<evidence type="ECO:0000256" key="1">
    <source>
        <dbReference type="SAM" id="MobiDB-lite"/>
    </source>
</evidence>
<sequence length="307" mass="35528">MQNRGRPKSRSPSPGCKESDPLFYRLNVTNDKFYLAGYKLLKGLNSFCDISNDFKYNCKQSCCENLKTKELYIDESKCVFYRVSKSQHVRNSNDVLNHGVPIDYKELPIEFYDKSRSNFVDLRNEDGEPLDSSDDDGELVSNELLHYNLSNDDHPDHAYLNIPNGEARIVRPERVVNNHKISEADEIYRQINKKHAHYQPQLDIESFDLNDILHLDASNLKATENEILASNYEIEFNRDDSWSDSNNYFAQQSVQPSNKSNKRSREDEDDNDESPNKFQKQSTIDLNRTIGGMSLRTLKALATYANY</sequence>
<dbReference type="EMBL" id="CAIF01000003">
    <property type="protein sequence ID" value="CCH40675.1"/>
    <property type="molecule type" value="Genomic_DNA"/>
</dbReference>